<dbReference type="InterPro" id="IPR019783">
    <property type="entry name" value="SDO1/SBDS_N"/>
</dbReference>
<keyword evidence="4" id="KW-1185">Reference proteome</keyword>
<protein>
    <submittedName>
        <fullName evidence="3">Ribosome maturation protein</fullName>
    </submittedName>
</protein>
<comment type="caution">
    <text evidence="3">The sequence shown here is derived from an EMBL/GenBank/DDBJ whole genome shotgun (WGS) entry which is preliminary data.</text>
</comment>
<dbReference type="SUPFAM" id="SSF89895">
    <property type="entry name" value="FYSH domain"/>
    <property type="match status" value="1"/>
</dbReference>
<dbReference type="OrthoDB" id="2567806at2759"/>
<accession>A0A8K0SIE1</accession>
<evidence type="ECO:0000259" key="2">
    <source>
        <dbReference type="Pfam" id="PF01172"/>
    </source>
</evidence>
<feature type="region of interest" description="Disordered" evidence="1">
    <location>
        <begin position="94"/>
        <end position="114"/>
    </location>
</feature>
<dbReference type="Gene3D" id="3.30.1250.10">
    <property type="entry name" value="Ribosome maturation protein SBDS, N-terminal domain"/>
    <property type="match status" value="1"/>
</dbReference>
<organism evidence="3 4">
    <name type="scientific">Stachybotrys elegans</name>
    <dbReference type="NCBI Taxonomy" id="80388"/>
    <lineage>
        <taxon>Eukaryota</taxon>
        <taxon>Fungi</taxon>
        <taxon>Dikarya</taxon>
        <taxon>Ascomycota</taxon>
        <taxon>Pezizomycotina</taxon>
        <taxon>Sordariomycetes</taxon>
        <taxon>Hypocreomycetidae</taxon>
        <taxon>Hypocreales</taxon>
        <taxon>Stachybotryaceae</taxon>
        <taxon>Stachybotrys</taxon>
    </lineage>
</organism>
<evidence type="ECO:0000313" key="3">
    <source>
        <dbReference type="EMBL" id="KAH7304601.1"/>
    </source>
</evidence>
<dbReference type="Proteomes" id="UP000813444">
    <property type="component" value="Unassembled WGS sequence"/>
</dbReference>
<reference evidence="3" key="1">
    <citation type="journal article" date="2021" name="Nat. Commun.">
        <title>Genetic determinants of endophytism in the Arabidopsis root mycobiome.</title>
        <authorList>
            <person name="Mesny F."/>
            <person name="Miyauchi S."/>
            <person name="Thiergart T."/>
            <person name="Pickel B."/>
            <person name="Atanasova L."/>
            <person name="Karlsson M."/>
            <person name="Huettel B."/>
            <person name="Barry K.W."/>
            <person name="Haridas S."/>
            <person name="Chen C."/>
            <person name="Bauer D."/>
            <person name="Andreopoulos W."/>
            <person name="Pangilinan J."/>
            <person name="LaButti K."/>
            <person name="Riley R."/>
            <person name="Lipzen A."/>
            <person name="Clum A."/>
            <person name="Drula E."/>
            <person name="Henrissat B."/>
            <person name="Kohler A."/>
            <person name="Grigoriev I.V."/>
            <person name="Martin F.M."/>
            <person name="Hacquard S."/>
        </authorList>
    </citation>
    <scope>NUCLEOTIDE SEQUENCE</scope>
    <source>
        <strain evidence="3">MPI-CAGE-CH-0235</strain>
    </source>
</reference>
<dbReference type="InterPro" id="IPR036786">
    <property type="entry name" value="Ribosome_mat_SBDS_N_sf"/>
</dbReference>
<feature type="domain" description="Ribosome maturation protein SDO1/SBDS N-terminal" evidence="2">
    <location>
        <begin position="8"/>
        <end position="98"/>
    </location>
</feature>
<sequence>MTRGEGSQTKVHYKGKRDDYLVFVDDIKTYKKWLTNKTIPLAHFISPFTVFLTHKQGAQGMHDAAARSTLASEFGTGDAAEVMQNILIEGTVQTVEMPGRQGTSNDSMSHMKDH</sequence>
<dbReference type="EMBL" id="JAGPNK010000022">
    <property type="protein sequence ID" value="KAH7304601.1"/>
    <property type="molecule type" value="Genomic_DNA"/>
</dbReference>
<dbReference type="AlphaFoldDB" id="A0A8K0SIE1"/>
<name>A0A8K0SIE1_9HYPO</name>
<dbReference type="Pfam" id="PF01172">
    <property type="entry name" value="SBDS_N"/>
    <property type="match status" value="1"/>
</dbReference>
<evidence type="ECO:0000313" key="4">
    <source>
        <dbReference type="Proteomes" id="UP000813444"/>
    </source>
</evidence>
<proteinExistence type="predicted"/>
<gene>
    <name evidence="3" type="ORF">B0I35DRAFT_382583</name>
</gene>
<evidence type="ECO:0000256" key="1">
    <source>
        <dbReference type="SAM" id="MobiDB-lite"/>
    </source>
</evidence>